<gene>
    <name evidence="14" type="ORF">SASPL_130090</name>
</gene>
<keyword evidence="9 12" id="KW-0503">Monooxygenase</keyword>
<evidence type="ECO:0000256" key="9">
    <source>
        <dbReference type="ARBA" id="ARBA00023033"/>
    </source>
</evidence>
<evidence type="ECO:0000256" key="4">
    <source>
        <dbReference type="ARBA" id="ARBA00022692"/>
    </source>
</evidence>
<evidence type="ECO:0000256" key="7">
    <source>
        <dbReference type="ARBA" id="ARBA00023002"/>
    </source>
</evidence>
<feature type="transmembrane region" description="Helical" evidence="13">
    <location>
        <begin position="6"/>
        <end position="24"/>
    </location>
</feature>
<dbReference type="PROSITE" id="PS00086">
    <property type="entry name" value="CYTOCHROME_P450"/>
    <property type="match status" value="1"/>
</dbReference>
<dbReference type="InterPro" id="IPR002401">
    <property type="entry name" value="Cyt_P450_E_grp-I"/>
</dbReference>
<keyword evidence="3 11" id="KW-0349">Heme</keyword>
<protein>
    <recommendedName>
        <fullName evidence="16">Cytochrome P450 CYP72A219-like</fullName>
    </recommendedName>
</protein>
<evidence type="ECO:0000256" key="8">
    <source>
        <dbReference type="ARBA" id="ARBA00023004"/>
    </source>
</evidence>
<dbReference type="AlphaFoldDB" id="A0A8X8X5F7"/>
<reference evidence="14" key="2">
    <citation type="submission" date="2020-08" db="EMBL/GenBank/DDBJ databases">
        <title>Plant Genome Project.</title>
        <authorList>
            <person name="Zhang R.-G."/>
        </authorList>
    </citation>
    <scope>NUCLEOTIDE SEQUENCE</scope>
    <source>
        <strain evidence="14">Huo1</strain>
        <tissue evidence="14">Leaf</tissue>
    </source>
</reference>
<keyword evidence="7 12" id="KW-0560">Oxidoreductase</keyword>
<dbReference type="PRINTS" id="PR00463">
    <property type="entry name" value="EP450I"/>
</dbReference>
<dbReference type="GO" id="GO:0016114">
    <property type="term" value="P:terpenoid biosynthetic process"/>
    <property type="evidence" value="ECO:0007669"/>
    <property type="project" value="UniProtKB-ARBA"/>
</dbReference>
<evidence type="ECO:0000256" key="6">
    <source>
        <dbReference type="ARBA" id="ARBA00022989"/>
    </source>
</evidence>
<keyword evidence="4 13" id="KW-0812">Transmembrane</keyword>
<dbReference type="InterPro" id="IPR017972">
    <property type="entry name" value="Cyt_P450_CS"/>
</dbReference>
<evidence type="ECO:0000256" key="1">
    <source>
        <dbReference type="ARBA" id="ARBA00004167"/>
    </source>
</evidence>
<dbReference type="GO" id="GO:0005506">
    <property type="term" value="F:iron ion binding"/>
    <property type="evidence" value="ECO:0007669"/>
    <property type="project" value="InterPro"/>
</dbReference>
<comment type="similarity">
    <text evidence="2 12">Belongs to the cytochrome P450 family.</text>
</comment>
<keyword evidence="5 11" id="KW-0479">Metal-binding</keyword>
<keyword evidence="10 13" id="KW-0472">Membrane</keyword>
<comment type="caution">
    <text evidence="14">The sequence shown here is derived from an EMBL/GenBank/DDBJ whole genome shotgun (WGS) entry which is preliminary data.</text>
</comment>
<dbReference type="Gene3D" id="1.10.630.10">
    <property type="entry name" value="Cytochrome P450"/>
    <property type="match status" value="1"/>
</dbReference>
<proteinExistence type="inferred from homology"/>
<reference evidence="14" key="1">
    <citation type="submission" date="2018-01" db="EMBL/GenBank/DDBJ databases">
        <authorList>
            <person name="Mao J.F."/>
        </authorList>
    </citation>
    <scope>NUCLEOTIDE SEQUENCE</scope>
    <source>
        <strain evidence="14">Huo1</strain>
        <tissue evidence="14">Leaf</tissue>
    </source>
</reference>
<dbReference type="InterPro" id="IPR001128">
    <property type="entry name" value="Cyt_P450"/>
</dbReference>
<sequence>MEAAYQILASALALTALIYTWKLLNWAYFTPKRLGEALAMQGFKGNSCKLVYGDLKEIMQSVMEAWNNPINIDDDIKKRVSPFLLNTIQKYGNESLIWFGPRPSIVLTDPDLVKEVLTKNYLYLKPVQRNPLVKLLAQGLASIEKDKWAKHRKIVNPAFHLEKLKLMIPALYLSCDEVLKMWEKNASPEGSYEVDLPRRETSIRASERTSRAHHSSFALYIPGWRFVPTKRHQRMKQIEKEIQSRIRGLISKRVEAMKTGEGGSHQDLLSILLASNFQEIEERGNKSFGITIGEVVEECKLFYFAGQETTSVLLVWTLVLLSRYPNWQTRAREEVMQVFGNRTPDFDGLNQLKIVTMIFYEVLRLYPPVVVLGRRTSEETKLGKFTLPAGIQISLPTIILHHDPKIWGDDAMEFNPQRFSEGVAKAQKGPGVYFPFGWGPRICIGQAFAMLEAKMALVMLLRSFSFELSPSYTHAPVSLITTQPQHGAHLLLHKL</sequence>
<dbReference type="SUPFAM" id="SSF48264">
    <property type="entry name" value="Cytochrome P450"/>
    <property type="match status" value="1"/>
</dbReference>
<evidence type="ECO:0000256" key="5">
    <source>
        <dbReference type="ARBA" id="ARBA00022723"/>
    </source>
</evidence>
<comment type="cofactor">
    <cofactor evidence="11">
        <name>heme</name>
        <dbReference type="ChEBI" id="CHEBI:30413"/>
    </cofactor>
</comment>
<dbReference type="GO" id="GO:0016712">
    <property type="term" value="F:oxidoreductase activity, acting on paired donors, with incorporation or reduction of molecular oxygen, reduced flavin or flavoprotein as one donor, and incorporation of one atom of oxygen"/>
    <property type="evidence" value="ECO:0007669"/>
    <property type="project" value="UniProtKB-ARBA"/>
</dbReference>
<evidence type="ECO:0000256" key="12">
    <source>
        <dbReference type="RuleBase" id="RU000461"/>
    </source>
</evidence>
<evidence type="ECO:0000256" key="2">
    <source>
        <dbReference type="ARBA" id="ARBA00010617"/>
    </source>
</evidence>
<evidence type="ECO:0000313" key="15">
    <source>
        <dbReference type="Proteomes" id="UP000298416"/>
    </source>
</evidence>
<keyword evidence="8 11" id="KW-0408">Iron</keyword>
<dbReference type="GO" id="GO:0016020">
    <property type="term" value="C:membrane"/>
    <property type="evidence" value="ECO:0007669"/>
    <property type="project" value="UniProtKB-SubCell"/>
</dbReference>
<name>A0A8X8X5F7_SALSN</name>
<dbReference type="InterPro" id="IPR050665">
    <property type="entry name" value="Cytochrome_P450_Monooxygen"/>
</dbReference>
<evidence type="ECO:0008006" key="16">
    <source>
        <dbReference type="Google" id="ProtNLM"/>
    </source>
</evidence>
<evidence type="ECO:0000313" key="14">
    <source>
        <dbReference type="EMBL" id="KAG6407108.1"/>
    </source>
</evidence>
<evidence type="ECO:0000256" key="10">
    <source>
        <dbReference type="ARBA" id="ARBA00023136"/>
    </source>
</evidence>
<dbReference type="EMBL" id="PNBA02000011">
    <property type="protein sequence ID" value="KAG6407108.1"/>
    <property type="molecule type" value="Genomic_DNA"/>
</dbReference>
<dbReference type="Proteomes" id="UP000298416">
    <property type="component" value="Unassembled WGS sequence"/>
</dbReference>
<dbReference type="PANTHER" id="PTHR24282:SF273">
    <property type="entry name" value="CYTOCHROME P450 CYP72A219-LIKE"/>
    <property type="match status" value="1"/>
</dbReference>
<accession>A0A8X8X5F7</accession>
<comment type="subcellular location">
    <subcellularLocation>
        <location evidence="1">Membrane</location>
        <topology evidence="1">Single-pass membrane protein</topology>
    </subcellularLocation>
</comment>
<keyword evidence="15" id="KW-1185">Reference proteome</keyword>
<keyword evidence="6 13" id="KW-1133">Transmembrane helix</keyword>
<dbReference type="Pfam" id="PF00067">
    <property type="entry name" value="p450"/>
    <property type="match status" value="2"/>
</dbReference>
<feature type="binding site" description="axial binding residue" evidence="11">
    <location>
        <position position="443"/>
    </location>
    <ligand>
        <name>heme</name>
        <dbReference type="ChEBI" id="CHEBI:30413"/>
    </ligand>
    <ligandPart>
        <name>Fe</name>
        <dbReference type="ChEBI" id="CHEBI:18248"/>
    </ligandPart>
</feature>
<dbReference type="PRINTS" id="PR00385">
    <property type="entry name" value="P450"/>
</dbReference>
<evidence type="ECO:0000256" key="3">
    <source>
        <dbReference type="ARBA" id="ARBA00022617"/>
    </source>
</evidence>
<dbReference type="PANTHER" id="PTHR24282">
    <property type="entry name" value="CYTOCHROME P450 FAMILY MEMBER"/>
    <property type="match status" value="1"/>
</dbReference>
<dbReference type="GO" id="GO:0020037">
    <property type="term" value="F:heme binding"/>
    <property type="evidence" value="ECO:0007669"/>
    <property type="project" value="InterPro"/>
</dbReference>
<evidence type="ECO:0000256" key="13">
    <source>
        <dbReference type="SAM" id="Phobius"/>
    </source>
</evidence>
<evidence type="ECO:0000256" key="11">
    <source>
        <dbReference type="PIRSR" id="PIRSR602401-1"/>
    </source>
</evidence>
<dbReference type="InterPro" id="IPR036396">
    <property type="entry name" value="Cyt_P450_sf"/>
</dbReference>
<organism evidence="14">
    <name type="scientific">Salvia splendens</name>
    <name type="common">Scarlet sage</name>
    <dbReference type="NCBI Taxonomy" id="180675"/>
    <lineage>
        <taxon>Eukaryota</taxon>
        <taxon>Viridiplantae</taxon>
        <taxon>Streptophyta</taxon>
        <taxon>Embryophyta</taxon>
        <taxon>Tracheophyta</taxon>
        <taxon>Spermatophyta</taxon>
        <taxon>Magnoliopsida</taxon>
        <taxon>eudicotyledons</taxon>
        <taxon>Gunneridae</taxon>
        <taxon>Pentapetalae</taxon>
        <taxon>asterids</taxon>
        <taxon>lamiids</taxon>
        <taxon>Lamiales</taxon>
        <taxon>Lamiaceae</taxon>
        <taxon>Nepetoideae</taxon>
        <taxon>Mentheae</taxon>
        <taxon>Salviinae</taxon>
        <taxon>Salvia</taxon>
        <taxon>Salvia subgen. Calosphace</taxon>
        <taxon>core Calosphace</taxon>
    </lineage>
</organism>